<keyword evidence="1" id="KW-0812">Transmembrane</keyword>
<dbReference type="EMBL" id="LNQE01001621">
    <property type="protein sequence ID" value="KUG14758.1"/>
    <property type="molecule type" value="Genomic_DNA"/>
</dbReference>
<dbReference type="AlphaFoldDB" id="A0A0W8F1F9"/>
<evidence type="ECO:0008006" key="3">
    <source>
        <dbReference type="Google" id="ProtNLM"/>
    </source>
</evidence>
<evidence type="ECO:0000256" key="1">
    <source>
        <dbReference type="SAM" id="Phobius"/>
    </source>
</evidence>
<accession>A0A0W8F1F9</accession>
<name>A0A0W8F1F9_9ZZZZ</name>
<reference evidence="2" key="1">
    <citation type="journal article" date="2015" name="Proc. Natl. Acad. Sci. U.S.A.">
        <title>Networks of energetic and metabolic interactions define dynamics in microbial communities.</title>
        <authorList>
            <person name="Embree M."/>
            <person name="Liu J.K."/>
            <person name="Al-Bassam M.M."/>
            <person name="Zengler K."/>
        </authorList>
    </citation>
    <scope>NUCLEOTIDE SEQUENCE</scope>
</reference>
<organism evidence="2">
    <name type="scientific">hydrocarbon metagenome</name>
    <dbReference type="NCBI Taxonomy" id="938273"/>
    <lineage>
        <taxon>unclassified sequences</taxon>
        <taxon>metagenomes</taxon>
        <taxon>ecological metagenomes</taxon>
    </lineage>
</organism>
<protein>
    <recommendedName>
        <fullName evidence="3">S-layer domain</fullName>
    </recommendedName>
</protein>
<gene>
    <name evidence="2" type="ORF">ASZ90_015594</name>
</gene>
<proteinExistence type="predicted"/>
<sequence>MDITRFAVLVVFIGLIGAPAMADTKYLSGGPDITAAVAGTNEFSPGQETTLRVSIENRGLIDIKFVQSGIVERDDLPNTARLVRATLVPGDVPVTIKSDPQLAGDILGGKSVVVPFVVKFDPDAPAGDYTLPLAIHYTYLRSAEQHGQDAISYYYKDVEETISLPIRIKPEAFLSVESLLTEHLNAGNEGYLSLRIRNTGYVDAGSAIVRIARNGASPVIPTDSSIYIGDFPVGATVDARFKVSVSREAGNQSYPLDLFLVYEDGSGDQGNSRVLTIGVPVEGKIGFSIARDPEPLRPGARQVIEVEYRNMGPAPAYNAQARISAVDPFTSNDDTAFLGDLDPGEAALARFIVTVDASATPKDYGLDSEIRYRDALGNSQISDSMKVKVTVLESSDIFPFIGILVLIVAAAGAGYYFFRVRKRE</sequence>
<comment type="caution">
    <text evidence="2">The sequence shown here is derived from an EMBL/GenBank/DDBJ whole genome shotgun (WGS) entry which is preliminary data.</text>
</comment>
<keyword evidence="1" id="KW-1133">Transmembrane helix</keyword>
<dbReference type="PANTHER" id="PTHR35902:SF3">
    <property type="entry name" value="NPCBM-ASSOCIATED, NEW3 DOMAIN OF ALPHA-GALACTOSIDASE"/>
    <property type="match status" value="1"/>
</dbReference>
<dbReference type="PANTHER" id="PTHR35902">
    <property type="entry name" value="S-LAYER DOMAIN-LIKE PROTEIN-RELATED"/>
    <property type="match status" value="1"/>
</dbReference>
<feature type="transmembrane region" description="Helical" evidence="1">
    <location>
        <begin position="397"/>
        <end position="418"/>
    </location>
</feature>
<keyword evidence="1" id="KW-0472">Membrane</keyword>
<evidence type="ECO:0000313" key="2">
    <source>
        <dbReference type="EMBL" id="KUG14758.1"/>
    </source>
</evidence>